<proteinExistence type="predicted"/>
<accession>A0A4Q2SHB9</accession>
<dbReference type="EMBL" id="SDWU01000006">
    <property type="protein sequence ID" value="RYC03248.1"/>
    <property type="molecule type" value="Genomic_DNA"/>
</dbReference>
<keyword evidence="2" id="KW-0238">DNA-binding</keyword>
<dbReference type="AlphaFoldDB" id="A0A4Q2SHB9"/>
<evidence type="ECO:0000256" key="1">
    <source>
        <dbReference type="ARBA" id="ARBA00023015"/>
    </source>
</evidence>
<evidence type="ECO:0000256" key="2">
    <source>
        <dbReference type="ARBA" id="ARBA00023125"/>
    </source>
</evidence>
<gene>
    <name evidence="5" type="ORF">EUA07_06775</name>
</gene>
<dbReference type="GO" id="GO:0003700">
    <property type="term" value="F:DNA-binding transcription factor activity"/>
    <property type="evidence" value="ECO:0007669"/>
    <property type="project" value="InterPro"/>
</dbReference>
<dbReference type="Gene3D" id="1.10.10.10">
    <property type="entry name" value="Winged helix-like DNA-binding domain superfamily/Winged helix DNA-binding domain"/>
    <property type="match status" value="1"/>
</dbReference>
<evidence type="ECO:0000313" key="5">
    <source>
        <dbReference type="EMBL" id="RYC03248.1"/>
    </source>
</evidence>
<dbReference type="OrthoDB" id="67158at2"/>
<reference evidence="5 6" key="1">
    <citation type="submission" date="2019-01" db="EMBL/GenBank/DDBJ databases">
        <title>Novel species of Nocardioides.</title>
        <authorList>
            <person name="Liu Q."/>
            <person name="Xin Y.-H."/>
        </authorList>
    </citation>
    <scope>NUCLEOTIDE SEQUENCE [LARGE SCALE GENOMIC DNA]</scope>
    <source>
        <strain evidence="5 6">CGMCC 4.6875</strain>
    </source>
</reference>
<dbReference type="GO" id="GO:0003677">
    <property type="term" value="F:DNA binding"/>
    <property type="evidence" value="ECO:0007669"/>
    <property type="project" value="UniProtKB-KW"/>
</dbReference>
<name>A0A4Q2SHB9_9ACTN</name>
<sequence>MSDLARAVERLGQTLETMGLQRMPARVFAFILADDQSVYTAAELAQGLDVSPAAISGAVRYLSDTHLVVRERNPAGRGDLFRVRDGDIWGTIQAARLPVLDVIIESVQEAVDLLPEGSPGRERVEETRDYFRFLQEDAQDLDRRWREWRAAHR</sequence>
<dbReference type="InterPro" id="IPR036390">
    <property type="entry name" value="WH_DNA-bd_sf"/>
</dbReference>
<keyword evidence="6" id="KW-1185">Reference proteome</keyword>
<organism evidence="5 6">
    <name type="scientific">Nocardioides ganghwensis</name>
    <dbReference type="NCBI Taxonomy" id="252230"/>
    <lineage>
        <taxon>Bacteria</taxon>
        <taxon>Bacillati</taxon>
        <taxon>Actinomycetota</taxon>
        <taxon>Actinomycetes</taxon>
        <taxon>Propionibacteriales</taxon>
        <taxon>Nocardioidaceae</taxon>
        <taxon>Nocardioides</taxon>
    </lineage>
</organism>
<dbReference type="PANTHER" id="PTHR38465:SF2">
    <property type="entry name" value="HTH-TYPE TRANSCRIPTIONAL REGULATOR MMPR5"/>
    <property type="match status" value="1"/>
</dbReference>
<dbReference type="RefSeq" id="WP_129454239.1">
    <property type="nucleotide sequence ID" value="NZ_JACXYX010000009.1"/>
</dbReference>
<dbReference type="InterPro" id="IPR052362">
    <property type="entry name" value="HTH-GbsR_regulator"/>
</dbReference>
<comment type="caution">
    <text evidence="5">The sequence shown here is derived from an EMBL/GenBank/DDBJ whole genome shotgun (WGS) entry which is preliminary data.</text>
</comment>
<feature type="domain" description="HTH marR-type" evidence="4">
    <location>
        <begin position="19"/>
        <end position="77"/>
    </location>
</feature>
<dbReference type="SUPFAM" id="SSF46785">
    <property type="entry name" value="Winged helix' DNA-binding domain"/>
    <property type="match status" value="1"/>
</dbReference>
<dbReference type="Pfam" id="PF12802">
    <property type="entry name" value="MarR_2"/>
    <property type="match status" value="1"/>
</dbReference>
<evidence type="ECO:0000256" key="3">
    <source>
        <dbReference type="ARBA" id="ARBA00023163"/>
    </source>
</evidence>
<dbReference type="PANTHER" id="PTHR38465">
    <property type="entry name" value="HTH-TYPE TRANSCRIPTIONAL REGULATOR MJ1563-RELATED"/>
    <property type="match status" value="1"/>
</dbReference>
<keyword evidence="3" id="KW-0804">Transcription</keyword>
<keyword evidence="1" id="KW-0805">Transcription regulation</keyword>
<evidence type="ECO:0000313" key="6">
    <source>
        <dbReference type="Proteomes" id="UP000293291"/>
    </source>
</evidence>
<dbReference type="InterPro" id="IPR036388">
    <property type="entry name" value="WH-like_DNA-bd_sf"/>
</dbReference>
<evidence type="ECO:0000259" key="4">
    <source>
        <dbReference type="Pfam" id="PF12802"/>
    </source>
</evidence>
<dbReference type="Proteomes" id="UP000293291">
    <property type="component" value="Unassembled WGS sequence"/>
</dbReference>
<protein>
    <submittedName>
        <fullName evidence="5">MarR family transcriptional regulator</fullName>
    </submittedName>
</protein>
<dbReference type="InterPro" id="IPR000835">
    <property type="entry name" value="HTH_MarR-typ"/>
</dbReference>